<dbReference type="EMBL" id="JBHLTC010000040">
    <property type="protein sequence ID" value="MFC0628633.1"/>
    <property type="molecule type" value="Genomic_DNA"/>
</dbReference>
<feature type="compositionally biased region" description="Basic residues" evidence="1">
    <location>
        <begin position="74"/>
        <end position="86"/>
    </location>
</feature>
<reference evidence="2 3" key="1">
    <citation type="submission" date="2024-09" db="EMBL/GenBank/DDBJ databases">
        <authorList>
            <person name="Sun Q."/>
            <person name="Mori K."/>
        </authorList>
    </citation>
    <scope>NUCLEOTIDE SEQUENCE [LARGE SCALE GENOMIC DNA]</scope>
    <source>
        <strain evidence="2 3">CGMCC 1.15906</strain>
    </source>
</reference>
<evidence type="ECO:0000313" key="3">
    <source>
        <dbReference type="Proteomes" id="UP001589890"/>
    </source>
</evidence>
<protein>
    <submittedName>
        <fullName evidence="2">Uncharacterized protein</fullName>
    </submittedName>
</protein>
<sequence length="92" mass="10294">MLFPTTQVAQAEMTYRTERISRDFAQASAWRQRRAAAKQERALQAVEAAEARVVEAAQAAHTTHELQSPASLHTARHHARHARRGLRPTQAA</sequence>
<dbReference type="RefSeq" id="WP_380055290.1">
    <property type="nucleotide sequence ID" value="NZ_JBHLTC010000040.1"/>
</dbReference>
<keyword evidence="3" id="KW-1185">Reference proteome</keyword>
<dbReference type="Proteomes" id="UP001589890">
    <property type="component" value="Unassembled WGS sequence"/>
</dbReference>
<gene>
    <name evidence="2" type="ORF">ACFFGN_31475</name>
</gene>
<organism evidence="2 3">
    <name type="scientific">Kribbella deserti</name>
    <dbReference type="NCBI Taxonomy" id="1926257"/>
    <lineage>
        <taxon>Bacteria</taxon>
        <taxon>Bacillati</taxon>
        <taxon>Actinomycetota</taxon>
        <taxon>Actinomycetes</taxon>
        <taxon>Propionibacteriales</taxon>
        <taxon>Kribbellaceae</taxon>
        <taxon>Kribbella</taxon>
    </lineage>
</organism>
<accession>A0ABV6QVG9</accession>
<comment type="caution">
    <text evidence="2">The sequence shown here is derived from an EMBL/GenBank/DDBJ whole genome shotgun (WGS) entry which is preliminary data.</text>
</comment>
<proteinExistence type="predicted"/>
<name>A0ABV6QVG9_9ACTN</name>
<evidence type="ECO:0000256" key="1">
    <source>
        <dbReference type="SAM" id="MobiDB-lite"/>
    </source>
</evidence>
<feature type="region of interest" description="Disordered" evidence="1">
    <location>
        <begin position="59"/>
        <end position="92"/>
    </location>
</feature>
<evidence type="ECO:0000313" key="2">
    <source>
        <dbReference type="EMBL" id="MFC0628633.1"/>
    </source>
</evidence>